<reference evidence="5" key="1">
    <citation type="submission" date="2022-07" db="EMBL/GenBank/DDBJ databases">
        <title>Enhanced cultured diversity of the mouse gut microbiota enables custom-made synthetic communities.</title>
        <authorList>
            <person name="Afrizal A."/>
        </authorList>
    </citation>
    <scope>NUCLEOTIDE SEQUENCE</scope>
    <source>
        <strain evidence="5">DSM 28593</strain>
    </source>
</reference>
<keyword evidence="1 3" id="KW-0694">RNA-binding</keyword>
<name>A0AAE3HF42_9FIRM</name>
<dbReference type="Pfam" id="PF01728">
    <property type="entry name" value="FtsJ"/>
    <property type="match status" value="1"/>
</dbReference>
<dbReference type="InterPro" id="IPR047048">
    <property type="entry name" value="TlyA"/>
</dbReference>
<dbReference type="PIRSF" id="PIRSF005578">
    <property type="entry name" value="TlyA"/>
    <property type="match status" value="1"/>
</dbReference>
<organism evidence="5 6">
    <name type="scientific">Irregularibacter muris</name>
    <dbReference type="NCBI Taxonomy" id="1796619"/>
    <lineage>
        <taxon>Bacteria</taxon>
        <taxon>Bacillati</taxon>
        <taxon>Bacillota</taxon>
        <taxon>Clostridia</taxon>
        <taxon>Eubacteriales</taxon>
        <taxon>Eubacteriaceae</taxon>
        <taxon>Irregularibacter</taxon>
    </lineage>
</organism>
<dbReference type="Proteomes" id="UP001205748">
    <property type="component" value="Unassembled WGS sequence"/>
</dbReference>
<evidence type="ECO:0000313" key="5">
    <source>
        <dbReference type="EMBL" id="MCR1898003.1"/>
    </source>
</evidence>
<dbReference type="Gene3D" id="3.10.290.10">
    <property type="entry name" value="RNA-binding S4 domain"/>
    <property type="match status" value="1"/>
</dbReference>
<dbReference type="Gene3D" id="3.40.50.150">
    <property type="entry name" value="Vaccinia Virus protein VP39"/>
    <property type="match status" value="1"/>
</dbReference>
<evidence type="ECO:0000256" key="2">
    <source>
        <dbReference type="ARBA" id="ARBA00029460"/>
    </source>
</evidence>
<accession>A0AAE3HF42</accession>
<dbReference type="InterPro" id="IPR002942">
    <property type="entry name" value="S4_RNA-bd"/>
</dbReference>
<dbReference type="EMBL" id="JANKAS010000002">
    <property type="protein sequence ID" value="MCR1898003.1"/>
    <property type="molecule type" value="Genomic_DNA"/>
</dbReference>
<dbReference type="PROSITE" id="PS50889">
    <property type="entry name" value="S4"/>
    <property type="match status" value="1"/>
</dbReference>
<dbReference type="NCBIfam" id="TIGR00478">
    <property type="entry name" value="tly"/>
    <property type="match status" value="1"/>
</dbReference>
<dbReference type="SUPFAM" id="SSF55174">
    <property type="entry name" value="Alpha-L RNA-binding motif"/>
    <property type="match status" value="1"/>
</dbReference>
<sequence>MKKRLDTILYEQGFFESREKAKAAIMAGIVFVQGQLRDKPGEKIDEKATIKVKGDANPYVSRGGLKLQKAFEIFTFDVKNRTVLDIGASTGGFTDCLLQHGAQKVYSIDVGYGQLAWKLRQDPRVVPMERTNFRYITLENIGEIATRATIDVSFISLAIILKNLYHLIDSKGEIIALIKPQFEAGREKVGKRGVVADPKTHIEVIKKVTDQMRDIGFFIKGLSYSPITGPQGNIEFLSYITKDPNSGMDLIEEEIVRVVEEAHNSLEKN</sequence>
<dbReference type="InterPro" id="IPR002877">
    <property type="entry name" value="RNA_MeTrfase_FtsJ_dom"/>
</dbReference>
<dbReference type="GO" id="GO:0003723">
    <property type="term" value="F:RNA binding"/>
    <property type="evidence" value="ECO:0007669"/>
    <property type="project" value="UniProtKB-KW"/>
</dbReference>
<keyword evidence="5" id="KW-0489">Methyltransferase</keyword>
<comment type="similarity">
    <text evidence="2">Belongs to the TlyA family.</text>
</comment>
<protein>
    <submittedName>
        <fullName evidence="5">TlyA family RNA methyltransferase</fullName>
    </submittedName>
</protein>
<dbReference type="AlphaFoldDB" id="A0AAE3HF42"/>
<dbReference type="CDD" id="cd00165">
    <property type="entry name" value="S4"/>
    <property type="match status" value="1"/>
</dbReference>
<dbReference type="PANTHER" id="PTHR32319:SF0">
    <property type="entry name" value="BACTERIAL HEMOLYSIN-LIKE PROTEIN"/>
    <property type="match status" value="1"/>
</dbReference>
<dbReference type="InterPro" id="IPR004538">
    <property type="entry name" value="Hemolysin_A/TlyA"/>
</dbReference>
<dbReference type="GO" id="GO:0008168">
    <property type="term" value="F:methyltransferase activity"/>
    <property type="evidence" value="ECO:0007669"/>
    <property type="project" value="UniProtKB-KW"/>
</dbReference>
<gene>
    <name evidence="5" type="ORF">NSA47_03240</name>
</gene>
<evidence type="ECO:0000256" key="1">
    <source>
        <dbReference type="ARBA" id="ARBA00022884"/>
    </source>
</evidence>
<keyword evidence="6" id="KW-1185">Reference proteome</keyword>
<proteinExistence type="inferred from homology"/>
<dbReference type="InterPro" id="IPR036986">
    <property type="entry name" value="S4_RNA-bd_sf"/>
</dbReference>
<dbReference type="Pfam" id="PF01479">
    <property type="entry name" value="S4"/>
    <property type="match status" value="1"/>
</dbReference>
<evidence type="ECO:0000259" key="4">
    <source>
        <dbReference type="SMART" id="SM00363"/>
    </source>
</evidence>
<dbReference type="SUPFAM" id="SSF53335">
    <property type="entry name" value="S-adenosyl-L-methionine-dependent methyltransferases"/>
    <property type="match status" value="1"/>
</dbReference>
<evidence type="ECO:0000313" key="6">
    <source>
        <dbReference type="Proteomes" id="UP001205748"/>
    </source>
</evidence>
<feature type="domain" description="RNA-binding S4" evidence="4">
    <location>
        <begin position="3"/>
        <end position="68"/>
    </location>
</feature>
<dbReference type="RefSeq" id="WP_257529468.1">
    <property type="nucleotide sequence ID" value="NZ_JANKAS010000002.1"/>
</dbReference>
<comment type="caution">
    <text evidence="5">The sequence shown here is derived from an EMBL/GenBank/DDBJ whole genome shotgun (WGS) entry which is preliminary data.</text>
</comment>
<dbReference type="PANTHER" id="PTHR32319">
    <property type="entry name" value="BACTERIAL HEMOLYSIN-LIKE PROTEIN"/>
    <property type="match status" value="1"/>
</dbReference>
<dbReference type="SMART" id="SM00363">
    <property type="entry name" value="S4"/>
    <property type="match status" value="1"/>
</dbReference>
<dbReference type="GO" id="GO:0032259">
    <property type="term" value="P:methylation"/>
    <property type="evidence" value="ECO:0007669"/>
    <property type="project" value="UniProtKB-KW"/>
</dbReference>
<dbReference type="InterPro" id="IPR029063">
    <property type="entry name" value="SAM-dependent_MTases_sf"/>
</dbReference>
<evidence type="ECO:0000256" key="3">
    <source>
        <dbReference type="PROSITE-ProRule" id="PRU00182"/>
    </source>
</evidence>
<keyword evidence="5" id="KW-0808">Transferase</keyword>